<feature type="transmembrane region" description="Helical" evidence="1">
    <location>
        <begin position="218"/>
        <end position="240"/>
    </location>
</feature>
<keyword evidence="3" id="KW-1185">Reference proteome</keyword>
<keyword evidence="1" id="KW-0472">Membrane</keyword>
<evidence type="ECO:0000256" key="1">
    <source>
        <dbReference type="SAM" id="Phobius"/>
    </source>
</evidence>
<name>A0A9X1T3P2_9ACTN</name>
<protein>
    <submittedName>
        <fullName evidence="2">DUF1345 domain-containing protein</fullName>
    </submittedName>
</protein>
<dbReference type="EMBL" id="JAJOMB010000025">
    <property type="protein sequence ID" value="MCD5315913.1"/>
    <property type="molecule type" value="Genomic_DNA"/>
</dbReference>
<dbReference type="AlphaFoldDB" id="A0A9X1T3P2"/>
<dbReference type="InterPro" id="IPR009781">
    <property type="entry name" value="DUF1345"/>
</dbReference>
<organism evidence="2 3">
    <name type="scientific">Kineosporia babensis</name>
    <dbReference type="NCBI Taxonomy" id="499548"/>
    <lineage>
        <taxon>Bacteria</taxon>
        <taxon>Bacillati</taxon>
        <taxon>Actinomycetota</taxon>
        <taxon>Actinomycetes</taxon>
        <taxon>Kineosporiales</taxon>
        <taxon>Kineosporiaceae</taxon>
        <taxon>Kineosporia</taxon>
    </lineage>
</organism>
<dbReference type="RefSeq" id="WP_231448733.1">
    <property type="nucleotide sequence ID" value="NZ_JAJOMB010000025.1"/>
</dbReference>
<feature type="transmembrane region" description="Helical" evidence="1">
    <location>
        <begin position="108"/>
        <end position="129"/>
    </location>
</feature>
<keyword evidence="1" id="KW-1133">Transmembrane helix</keyword>
<sequence length="242" mass="26668">MVQGSVGSAVGEVGDEEGGRLTPARAPWYSRILDYLFLLATGPALISVALSGEGSRDGELTASTAFTIVFGGVWVVVGLLWSLLRVWRIRKSYKGDSRWHTRFAGRRLNRLILVGTSIIVLDSGMNILVSRHSADEDGSALRWMSMIMVVVAWLMLQLVYTERYARMNLETVQDERHLDFPGRGPVTLLDYAYFAFTVGIAFSTSDVSVQTTRMRGVVLCHTLLAFVYNTAILGMVLGLVTA</sequence>
<proteinExistence type="predicted"/>
<evidence type="ECO:0000313" key="2">
    <source>
        <dbReference type="EMBL" id="MCD5315913.1"/>
    </source>
</evidence>
<keyword evidence="1" id="KW-0812">Transmembrane</keyword>
<feature type="transmembrane region" description="Helical" evidence="1">
    <location>
        <begin position="141"/>
        <end position="160"/>
    </location>
</feature>
<accession>A0A9X1T3P2</accession>
<dbReference type="Proteomes" id="UP001138997">
    <property type="component" value="Unassembled WGS sequence"/>
</dbReference>
<feature type="transmembrane region" description="Helical" evidence="1">
    <location>
        <begin position="32"/>
        <end position="52"/>
    </location>
</feature>
<dbReference type="Pfam" id="PF07077">
    <property type="entry name" value="DUF1345"/>
    <property type="match status" value="1"/>
</dbReference>
<comment type="caution">
    <text evidence="2">The sequence shown here is derived from an EMBL/GenBank/DDBJ whole genome shotgun (WGS) entry which is preliminary data.</text>
</comment>
<reference evidence="2" key="1">
    <citation type="submission" date="2021-11" db="EMBL/GenBank/DDBJ databases">
        <title>Streptomyces corallinus and Kineosporia corallina sp. nov., two new coral-derived marine actinobacteria.</title>
        <authorList>
            <person name="Buangrab K."/>
            <person name="Sutthacheep M."/>
            <person name="Yeemin T."/>
            <person name="Harunari E."/>
            <person name="Igarashi Y."/>
            <person name="Sripreechasak P."/>
            <person name="Kanchanasin P."/>
            <person name="Tanasupawat S."/>
            <person name="Phongsopitanun W."/>
        </authorList>
    </citation>
    <scope>NUCLEOTIDE SEQUENCE</scope>
    <source>
        <strain evidence="2">JCM 31032</strain>
    </source>
</reference>
<evidence type="ECO:0000313" key="3">
    <source>
        <dbReference type="Proteomes" id="UP001138997"/>
    </source>
</evidence>
<feature type="transmembrane region" description="Helical" evidence="1">
    <location>
        <begin position="64"/>
        <end position="87"/>
    </location>
</feature>
<gene>
    <name evidence="2" type="ORF">LR394_33965</name>
</gene>